<keyword evidence="6" id="KW-1185">Reference proteome</keyword>
<dbReference type="InterPro" id="IPR028994">
    <property type="entry name" value="Integrin_alpha_N"/>
</dbReference>
<dbReference type="Pfam" id="PF21348">
    <property type="entry name" value="RGL11_C"/>
    <property type="match status" value="1"/>
</dbReference>
<dbReference type="CDD" id="cd10318">
    <property type="entry name" value="RGL11"/>
    <property type="match status" value="1"/>
</dbReference>
<evidence type="ECO:0000259" key="4">
    <source>
        <dbReference type="Pfam" id="PF21348"/>
    </source>
</evidence>
<feature type="domain" description="Cohesin" evidence="2">
    <location>
        <begin position="745"/>
        <end position="843"/>
    </location>
</feature>
<dbReference type="InterPro" id="IPR049366">
    <property type="entry name" value="RGL11_C"/>
</dbReference>
<dbReference type="Gene3D" id="2.60.120.260">
    <property type="entry name" value="Galactose-binding domain-like"/>
    <property type="match status" value="1"/>
</dbReference>
<feature type="signal peptide" evidence="1">
    <location>
        <begin position="1"/>
        <end position="28"/>
    </location>
</feature>
<dbReference type="InterPro" id="IPR034641">
    <property type="entry name" value="RGL11"/>
</dbReference>
<name>A0ABQ1ZU26_9BACL</name>
<feature type="chain" id="PRO_5046105607" description="Rhamnogalacturonan lyase" evidence="1">
    <location>
        <begin position="29"/>
        <end position="1114"/>
    </location>
</feature>
<evidence type="ECO:0000256" key="1">
    <source>
        <dbReference type="SAM" id="SignalP"/>
    </source>
</evidence>
<organism evidence="5 6">
    <name type="scientific">Saccharibacillus endophyticus</name>
    <dbReference type="NCBI Taxonomy" id="2060666"/>
    <lineage>
        <taxon>Bacteria</taxon>
        <taxon>Bacillati</taxon>
        <taxon>Bacillota</taxon>
        <taxon>Bacilli</taxon>
        <taxon>Bacillales</taxon>
        <taxon>Paenibacillaceae</taxon>
        <taxon>Saccharibacillus</taxon>
    </lineage>
</organism>
<dbReference type="InterPro" id="IPR041624">
    <property type="entry name" value="RGI_lyase"/>
</dbReference>
<dbReference type="PANTHER" id="PTHR43118">
    <property type="entry name" value="RHAMNOGALACTURONAN LYASE (EUROFUNG)"/>
    <property type="match status" value="1"/>
</dbReference>
<gene>
    <name evidence="5" type="ORF">GCM10007362_22100</name>
</gene>
<dbReference type="CDD" id="cd08547">
    <property type="entry name" value="Type_II_cohesin"/>
    <property type="match status" value="1"/>
</dbReference>
<dbReference type="InterPro" id="IPR008965">
    <property type="entry name" value="CBM2/CBM3_carb-bd_dom_sf"/>
</dbReference>
<dbReference type="EMBL" id="BMDD01000002">
    <property type="protein sequence ID" value="GGH77800.1"/>
    <property type="molecule type" value="Genomic_DNA"/>
</dbReference>
<proteinExistence type="predicted"/>
<reference evidence="6" key="1">
    <citation type="journal article" date="2019" name="Int. J. Syst. Evol. Microbiol.">
        <title>The Global Catalogue of Microorganisms (GCM) 10K type strain sequencing project: providing services to taxonomists for standard genome sequencing and annotation.</title>
        <authorList>
            <consortium name="The Broad Institute Genomics Platform"/>
            <consortium name="The Broad Institute Genome Sequencing Center for Infectious Disease"/>
            <person name="Wu L."/>
            <person name="Ma J."/>
        </authorList>
    </citation>
    <scope>NUCLEOTIDE SEQUENCE [LARGE SCALE GENOMIC DNA]</scope>
    <source>
        <strain evidence="6">CCM 8702</strain>
    </source>
</reference>
<dbReference type="InterPro" id="IPR002102">
    <property type="entry name" value="Cohesin_dom"/>
</dbReference>
<dbReference type="Pfam" id="PF00963">
    <property type="entry name" value="Cohesin"/>
    <property type="match status" value="1"/>
</dbReference>
<dbReference type="Proteomes" id="UP000605427">
    <property type="component" value="Unassembled WGS sequence"/>
</dbReference>
<protein>
    <recommendedName>
        <fullName evidence="7">Rhamnogalacturonan lyase</fullName>
    </recommendedName>
</protein>
<evidence type="ECO:0000313" key="5">
    <source>
        <dbReference type="EMBL" id="GGH77800.1"/>
    </source>
</evidence>
<evidence type="ECO:0000313" key="6">
    <source>
        <dbReference type="Proteomes" id="UP000605427"/>
    </source>
</evidence>
<feature type="domain" description="Rhamnogalacturonan I lyase beta-sheet" evidence="3">
    <location>
        <begin position="43"/>
        <end position="128"/>
    </location>
</feature>
<accession>A0ABQ1ZU26</accession>
<dbReference type="InterPro" id="IPR008979">
    <property type="entry name" value="Galactose-bd-like_sf"/>
</dbReference>
<evidence type="ECO:0000259" key="2">
    <source>
        <dbReference type="Pfam" id="PF00963"/>
    </source>
</evidence>
<keyword evidence="1" id="KW-0732">Signal</keyword>
<dbReference type="InterPro" id="IPR013783">
    <property type="entry name" value="Ig-like_fold"/>
</dbReference>
<dbReference type="SUPFAM" id="SSF49384">
    <property type="entry name" value="Carbohydrate-binding domain"/>
    <property type="match status" value="1"/>
</dbReference>
<feature type="domain" description="Rhamnogalacturonan lyase family 11 C-terminal" evidence="4">
    <location>
        <begin position="132"/>
        <end position="631"/>
    </location>
</feature>
<dbReference type="Gene3D" id="2.60.40.680">
    <property type="match status" value="1"/>
</dbReference>
<dbReference type="SUPFAM" id="SSF49785">
    <property type="entry name" value="Galactose-binding domain-like"/>
    <property type="match status" value="1"/>
</dbReference>
<comment type="caution">
    <text evidence="5">The sequence shown here is derived from an EMBL/GenBank/DDBJ whole genome shotgun (WGS) entry which is preliminary data.</text>
</comment>
<dbReference type="Pfam" id="PF18370">
    <property type="entry name" value="RGI_lyase"/>
    <property type="match status" value="1"/>
</dbReference>
<dbReference type="PANTHER" id="PTHR43118:SF1">
    <property type="entry name" value="RHAMNOGALACTURONAN LYASE (EUROFUNG)"/>
    <property type="match status" value="1"/>
</dbReference>
<sequence length="1114" mass="119227">MGRFKRKLRKSAMVFGAAVLGVALVGPAQSPIAAAEAQESGLRQMEYLERGVVAVNTDEGVFVSWRLLGTDPEGTTFNLYRNGRKVNAEPISSSTNYLDAAGKASSNYSVSAILNGKEVDRSVKAETWKNEYKSIPLQKPADAVLPSGDTIEYVANDASVGDLDGDGEYELILKWSAGEQDNSRSGYTGEVLIDAYKLDGTRLWRIGLGPNIRAGAHYTQIMVYDLDGDGKAEVAMRTADGAKDAAGTVIGDPDADYRNGNGYILQGPEYLTIFEGETGRELVSTDFSPPRGNMGDWGDTYGNRGDRFLAGIAYLDGQRPSLVMTRGYYEKTMLTAYDFRNGELTERWTFDTDDSNPQYEGQGNHSLSIADVDGDGLDEIVFGASVIDHDGTGLYSTGWNHGDAMHVGNLDPNRPGLEVFQVHEWGEYGFTMRDAATGELLWGHPTGEDTGRGLAADVDPRYPGAEAWAISGEWNSRVGGMYTADGQKIGENIPSSNFAIWWDGDLSRELLDHDWTDYEIGIGTPRIDKWDYENGELVNLLKMEGTTSNNGTKGTPALQADLLGDWREEVIVRSLDSTELRLYTTTDPTEHRIPTLMHDPVYRLGIAWQNVAYNQPPHTSYFLGNGMDAPPPSNADYIVPSSVDIDPHVLAGKLSGSVKIGVRIPDQAAGLAGNATALTINGRTVAAEIKSVSKGYDVKADRRAFVEALGGQTGDVNVKVGIVSDTGNRFVGTDAVILKTEALSLSVQGEDRVKAGDEFELTYALGGAGDGVRQLSLNLAYDPEVLEFVSAKSPVKALNFSAEAQQPGTVAVTASGTSNRLFNGSELFTVRMKAKETEAAASEVAARDILYFNTQKESFAIADAVHRIALFGEVGEIAVSGEGGVSAIDYNRGTLQLLAQIKPANSNVSVSWSVTDLDGAATELASITPDGLLSGNSKGLNGQVKVIAEASDGSGKTGERIVDISNQLQAVTGTAFGAEPSWSAGSEYGKAFDGDVNTFFDYKEAEGGYVGIDVGEGQAAVLGQVRFHPRKGMESRMTGGKIQGSNVSPTEGFVDLHTIGEQPAAGWNSVDVAAGESYRYLRYYGPAGGNGNIAELEFYAANSSQDLNEAPAAE</sequence>
<evidence type="ECO:0008006" key="7">
    <source>
        <dbReference type="Google" id="ProtNLM"/>
    </source>
</evidence>
<evidence type="ECO:0000259" key="3">
    <source>
        <dbReference type="Pfam" id="PF18370"/>
    </source>
</evidence>
<dbReference type="SUPFAM" id="SSF69318">
    <property type="entry name" value="Integrin alpha N-terminal domain"/>
    <property type="match status" value="1"/>
</dbReference>
<dbReference type="Gene3D" id="2.60.40.10">
    <property type="entry name" value="Immunoglobulins"/>
    <property type="match status" value="1"/>
</dbReference>